<dbReference type="PANTHER" id="PTHR10039:SF14">
    <property type="entry name" value="NACHT DOMAIN-CONTAINING PROTEIN"/>
    <property type="match status" value="1"/>
</dbReference>
<accession>A0A4Y7STW8</accession>
<evidence type="ECO:0000256" key="2">
    <source>
        <dbReference type="SAM" id="MobiDB-lite"/>
    </source>
</evidence>
<feature type="region of interest" description="Disordered" evidence="2">
    <location>
        <begin position="1"/>
        <end position="23"/>
    </location>
</feature>
<evidence type="ECO:0000256" key="1">
    <source>
        <dbReference type="ARBA" id="ARBA00022737"/>
    </source>
</evidence>
<dbReference type="SUPFAM" id="SSF52540">
    <property type="entry name" value="P-loop containing nucleoside triphosphate hydrolases"/>
    <property type="match status" value="1"/>
</dbReference>
<reference evidence="4 5" key="1">
    <citation type="journal article" date="2019" name="Nat. Ecol. Evol.">
        <title>Megaphylogeny resolves global patterns of mushroom evolution.</title>
        <authorList>
            <person name="Varga T."/>
            <person name="Krizsan K."/>
            <person name="Foldi C."/>
            <person name="Dima B."/>
            <person name="Sanchez-Garcia M."/>
            <person name="Sanchez-Ramirez S."/>
            <person name="Szollosi G.J."/>
            <person name="Szarkandi J.G."/>
            <person name="Papp V."/>
            <person name="Albert L."/>
            <person name="Andreopoulos W."/>
            <person name="Angelini C."/>
            <person name="Antonin V."/>
            <person name="Barry K.W."/>
            <person name="Bougher N.L."/>
            <person name="Buchanan P."/>
            <person name="Buyck B."/>
            <person name="Bense V."/>
            <person name="Catcheside P."/>
            <person name="Chovatia M."/>
            <person name="Cooper J."/>
            <person name="Damon W."/>
            <person name="Desjardin D."/>
            <person name="Finy P."/>
            <person name="Geml J."/>
            <person name="Haridas S."/>
            <person name="Hughes K."/>
            <person name="Justo A."/>
            <person name="Karasinski D."/>
            <person name="Kautmanova I."/>
            <person name="Kiss B."/>
            <person name="Kocsube S."/>
            <person name="Kotiranta H."/>
            <person name="LaButti K.M."/>
            <person name="Lechner B.E."/>
            <person name="Liimatainen K."/>
            <person name="Lipzen A."/>
            <person name="Lukacs Z."/>
            <person name="Mihaltcheva S."/>
            <person name="Morgado L.N."/>
            <person name="Niskanen T."/>
            <person name="Noordeloos M.E."/>
            <person name="Ohm R.A."/>
            <person name="Ortiz-Santana B."/>
            <person name="Ovrebo C."/>
            <person name="Racz N."/>
            <person name="Riley R."/>
            <person name="Savchenko A."/>
            <person name="Shiryaev A."/>
            <person name="Soop K."/>
            <person name="Spirin V."/>
            <person name="Szebenyi C."/>
            <person name="Tomsovsky M."/>
            <person name="Tulloss R.E."/>
            <person name="Uehling J."/>
            <person name="Grigoriev I.V."/>
            <person name="Vagvolgyi C."/>
            <person name="Papp T."/>
            <person name="Martin F.M."/>
            <person name="Miettinen O."/>
            <person name="Hibbett D.S."/>
            <person name="Nagy L.G."/>
        </authorList>
    </citation>
    <scope>NUCLEOTIDE SEQUENCE [LARGE SCALE GENOMIC DNA]</scope>
    <source>
        <strain evidence="4 5">FP101781</strain>
    </source>
</reference>
<comment type="caution">
    <text evidence="4">The sequence shown here is derived from an EMBL/GenBank/DDBJ whole genome shotgun (WGS) entry which is preliminary data.</text>
</comment>
<proteinExistence type="predicted"/>
<dbReference type="STRING" id="71717.A0A4Y7STW8"/>
<dbReference type="Pfam" id="PF24883">
    <property type="entry name" value="NPHP3_N"/>
    <property type="match status" value="1"/>
</dbReference>
<dbReference type="PANTHER" id="PTHR10039">
    <property type="entry name" value="AMELOGENIN"/>
    <property type="match status" value="1"/>
</dbReference>
<dbReference type="EMBL" id="QPFP01000058">
    <property type="protein sequence ID" value="TEB25307.1"/>
    <property type="molecule type" value="Genomic_DNA"/>
</dbReference>
<sequence length="596" mass="65951">MEQARSRGAIREGDLEAPGDEARESAGVTYNIYHGPINHIGQSHNANLGVNYGSIQQSQDQGLPSTILAEVRSHDLLPRPFPIPSIDLFSLLNPILDASHTRNLKFSPPNSRCFPGTRKAVIEMVFSWAGSRPGPTSPHIMWIHGYAGCGKSAIAQEVSNRLSEQNRLAASFFFCRGSQDRSRVTRFAGTIVSQIASIMPSTLPIIEAAVRGNPGLLSIGTTSLSSQFEHLVYRPTLSLHQGPSSNSTHKYPFIVVLDGLDECEDSEEITTFIEDMVAFFDRHPLTPLQFLITSRVGEHIHRELHSSAQVNLLNLVQHTSDEDILAALDASFAREKRSRILASDGTWPDASVKKQMVRHIGGSFIFMATILRALFDQSDQDGLTPMERLPLLLRARPAFDGLYKEILSGCQHLPYFVDITSLISRGYREFSTSELAELLQTRTANVVHVLVKLHAVMHVPDDDHTPITLWHASLRDFLCCRTSAGPFFTNHKALVVGSFSLLVTQPDQSSVYEYCQCFAMDHLAAFVEESENDPDSPSRVLSQIALHLSKPLFDWSGPNRRSALEVASRSQSWKLVCALADAGVELNAEFHGESMT</sequence>
<keyword evidence="5" id="KW-1185">Reference proteome</keyword>
<protein>
    <recommendedName>
        <fullName evidence="3">Nephrocystin 3-like N-terminal domain-containing protein</fullName>
    </recommendedName>
</protein>
<dbReference type="AlphaFoldDB" id="A0A4Y7STW8"/>
<evidence type="ECO:0000259" key="3">
    <source>
        <dbReference type="Pfam" id="PF24883"/>
    </source>
</evidence>
<gene>
    <name evidence="4" type="ORF">FA13DRAFT_1177588</name>
</gene>
<name>A0A4Y7STW8_COPMI</name>
<evidence type="ECO:0000313" key="4">
    <source>
        <dbReference type="EMBL" id="TEB25307.1"/>
    </source>
</evidence>
<dbReference type="InterPro" id="IPR027417">
    <property type="entry name" value="P-loop_NTPase"/>
</dbReference>
<feature type="domain" description="Nephrocystin 3-like N-terminal" evidence="3">
    <location>
        <begin position="134"/>
        <end position="295"/>
    </location>
</feature>
<dbReference type="Gene3D" id="3.40.50.300">
    <property type="entry name" value="P-loop containing nucleotide triphosphate hydrolases"/>
    <property type="match status" value="1"/>
</dbReference>
<feature type="compositionally biased region" description="Basic and acidic residues" evidence="2">
    <location>
        <begin position="9"/>
        <end position="23"/>
    </location>
</feature>
<dbReference type="InterPro" id="IPR056884">
    <property type="entry name" value="NPHP3-like_N"/>
</dbReference>
<evidence type="ECO:0000313" key="5">
    <source>
        <dbReference type="Proteomes" id="UP000298030"/>
    </source>
</evidence>
<keyword evidence="1" id="KW-0677">Repeat</keyword>
<dbReference type="Proteomes" id="UP000298030">
    <property type="component" value="Unassembled WGS sequence"/>
</dbReference>
<dbReference type="OrthoDB" id="3057150at2759"/>
<organism evidence="4 5">
    <name type="scientific">Coprinellus micaceus</name>
    <name type="common">Glistening ink-cap mushroom</name>
    <name type="synonym">Coprinus micaceus</name>
    <dbReference type="NCBI Taxonomy" id="71717"/>
    <lineage>
        <taxon>Eukaryota</taxon>
        <taxon>Fungi</taxon>
        <taxon>Dikarya</taxon>
        <taxon>Basidiomycota</taxon>
        <taxon>Agaricomycotina</taxon>
        <taxon>Agaricomycetes</taxon>
        <taxon>Agaricomycetidae</taxon>
        <taxon>Agaricales</taxon>
        <taxon>Agaricineae</taxon>
        <taxon>Psathyrellaceae</taxon>
        <taxon>Coprinellus</taxon>
    </lineage>
</organism>